<dbReference type="Pfam" id="PF01814">
    <property type="entry name" value="Hemerythrin"/>
    <property type="match status" value="1"/>
</dbReference>
<feature type="domain" description="Hemerythrin-like" evidence="1">
    <location>
        <begin position="11"/>
        <end position="131"/>
    </location>
</feature>
<dbReference type="PANTHER" id="PTHR37164">
    <property type="entry name" value="BACTERIOHEMERYTHRIN"/>
    <property type="match status" value="1"/>
</dbReference>
<reference evidence="2 3" key="1">
    <citation type="submission" date="2021-06" db="EMBL/GenBank/DDBJ databases">
        <authorList>
            <person name="Sun Q."/>
            <person name="Li D."/>
        </authorList>
    </citation>
    <scope>NUCLEOTIDE SEQUENCE [LARGE SCALE GENOMIC DNA]</scope>
    <source>
        <strain evidence="2 3">MSJ-5</strain>
    </source>
</reference>
<dbReference type="RefSeq" id="WP_216416044.1">
    <property type="nucleotide sequence ID" value="NZ_JAHLQK010000003.1"/>
</dbReference>
<keyword evidence="3" id="KW-1185">Reference proteome</keyword>
<evidence type="ECO:0000313" key="3">
    <source>
        <dbReference type="Proteomes" id="UP000779508"/>
    </source>
</evidence>
<dbReference type="InterPro" id="IPR050669">
    <property type="entry name" value="Hemerythrin"/>
</dbReference>
<comment type="caution">
    <text evidence="2">The sequence shown here is derived from an EMBL/GenBank/DDBJ whole genome shotgun (WGS) entry which is preliminary data.</text>
</comment>
<evidence type="ECO:0000313" key="2">
    <source>
        <dbReference type="EMBL" id="MBU5676342.1"/>
    </source>
</evidence>
<dbReference type="EMBL" id="JAHLQK010000003">
    <property type="protein sequence ID" value="MBU5676342.1"/>
    <property type="molecule type" value="Genomic_DNA"/>
</dbReference>
<protein>
    <submittedName>
        <fullName evidence="2">Hemerythrin family protein</fullName>
    </submittedName>
</protein>
<accession>A0ABS6G1I3</accession>
<dbReference type="InterPro" id="IPR012312">
    <property type="entry name" value="Hemerythrin-like"/>
</dbReference>
<dbReference type="InterPro" id="IPR016131">
    <property type="entry name" value="Haemerythrin_Fe_BS"/>
</dbReference>
<dbReference type="PANTHER" id="PTHR37164:SF1">
    <property type="entry name" value="BACTERIOHEMERYTHRIN"/>
    <property type="match status" value="1"/>
</dbReference>
<dbReference type="CDD" id="cd12107">
    <property type="entry name" value="Hemerythrin"/>
    <property type="match status" value="1"/>
</dbReference>
<sequence length="138" mass="16566">MIFKWKDRFNTGIDEIDKQHKRLFEIGAELYDLASLDDSSDHYDEIVGLINHLKEYTKYHFDYEELCMHKVNYRDIESHKIEHQRFIDKLNETEAKDIDLNQKQVVLDMIDFIINWVSGHIVGTDFKYKDLLIEKLGK</sequence>
<dbReference type="PROSITE" id="PS00550">
    <property type="entry name" value="HEMERYTHRINS"/>
    <property type="match status" value="1"/>
</dbReference>
<dbReference type="Proteomes" id="UP000779508">
    <property type="component" value="Unassembled WGS sequence"/>
</dbReference>
<proteinExistence type="predicted"/>
<dbReference type="NCBIfam" id="TIGR02481">
    <property type="entry name" value="hemeryth_dom"/>
    <property type="match status" value="1"/>
</dbReference>
<dbReference type="NCBIfam" id="NF033749">
    <property type="entry name" value="bact_hemeryth"/>
    <property type="match status" value="1"/>
</dbReference>
<gene>
    <name evidence="2" type="ORF">KQI88_07925</name>
</gene>
<organism evidence="2 3">
    <name type="scientific">Alkaliphilus flagellatus</name>
    <dbReference type="NCBI Taxonomy" id="2841507"/>
    <lineage>
        <taxon>Bacteria</taxon>
        <taxon>Bacillati</taxon>
        <taxon>Bacillota</taxon>
        <taxon>Clostridia</taxon>
        <taxon>Peptostreptococcales</taxon>
        <taxon>Natronincolaceae</taxon>
        <taxon>Alkaliphilus</taxon>
    </lineage>
</organism>
<evidence type="ECO:0000259" key="1">
    <source>
        <dbReference type="Pfam" id="PF01814"/>
    </source>
</evidence>
<name>A0ABS6G1I3_9FIRM</name>
<dbReference type="InterPro" id="IPR012827">
    <property type="entry name" value="Hemerythrin_metal-bd"/>
</dbReference>